<evidence type="ECO:0000256" key="1">
    <source>
        <dbReference type="SAM" id="MobiDB-lite"/>
    </source>
</evidence>
<name>X1E4V3_9ZZZZ</name>
<protein>
    <submittedName>
        <fullName evidence="2">Uncharacterized protein</fullName>
    </submittedName>
</protein>
<reference evidence="2" key="1">
    <citation type="journal article" date="2014" name="Front. Microbiol.">
        <title>High frequency of phylogenetically diverse reductive dehalogenase-homologous genes in deep subseafloor sedimentary metagenomes.</title>
        <authorList>
            <person name="Kawai M."/>
            <person name="Futagami T."/>
            <person name="Toyoda A."/>
            <person name="Takaki Y."/>
            <person name="Nishi S."/>
            <person name="Hori S."/>
            <person name="Arai W."/>
            <person name="Tsubouchi T."/>
            <person name="Morono Y."/>
            <person name="Uchiyama I."/>
            <person name="Ito T."/>
            <person name="Fujiyama A."/>
            <person name="Inagaki F."/>
            <person name="Takami H."/>
        </authorList>
    </citation>
    <scope>NUCLEOTIDE SEQUENCE</scope>
    <source>
        <strain evidence="2">Expedition CK06-06</strain>
    </source>
</reference>
<comment type="caution">
    <text evidence="2">The sequence shown here is derived from an EMBL/GenBank/DDBJ whole genome shotgun (WGS) entry which is preliminary data.</text>
</comment>
<sequence length="33" mass="3750">INRKQSDEEKARIKAWAEGIVTPEKTDPQPADQ</sequence>
<feature type="compositionally biased region" description="Basic and acidic residues" evidence="1">
    <location>
        <begin position="1"/>
        <end position="12"/>
    </location>
</feature>
<proteinExistence type="predicted"/>
<dbReference type="AlphaFoldDB" id="X1E4V3"/>
<organism evidence="2">
    <name type="scientific">marine sediment metagenome</name>
    <dbReference type="NCBI Taxonomy" id="412755"/>
    <lineage>
        <taxon>unclassified sequences</taxon>
        <taxon>metagenomes</taxon>
        <taxon>ecological metagenomes</taxon>
    </lineage>
</organism>
<accession>X1E4V3</accession>
<feature type="region of interest" description="Disordered" evidence="1">
    <location>
        <begin position="1"/>
        <end position="33"/>
    </location>
</feature>
<evidence type="ECO:0000313" key="2">
    <source>
        <dbReference type="EMBL" id="GAH03698.1"/>
    </source>
</evidence>
<gene>
    <name evidence="2" type="ORF">S01H4_40015</name>
</gene>
<dbReference type="EMBL" id="BART01021749">
    <property type="protein sequence ID" value="GAH03698.1"/>
    <property type="molecule type" value="Genomic_DNA"/>
</dbReference>
<feature type="non-terminal residue" evidence="2">
    <location>
        <position position="1"/>
    </location>
</feature>